<accession>A0A653CKV8</accession>
<keyword evidence="2" id="KW-1185">Reference proteome</keyword>
<evidence type="ECO:0000313" key="2">
    <source>
        <dbReference type="Proteomes" id="UP000410492"/>
    </source>
</evidence>
<protein>
    <submittedName>
        <fullName evidence="1">Uncharacterized protein</fullName>
    </submittedName>
</protein>
<name>A0A653CKV8_CALMS</name>
<gene>
    <name evidence="1" type="ORF">CALMAC_LOCUS9890</name>
</gene>
<evidence type="ECO:0000313" key="1">
    <source>
        <dbReference type="EMBL" id="VEN48429.1"/>
    </source>
</evidence>
<dbReference type="Proteomes" id="UP000410492">
    <property type="component" value="Unassembled WGS sequence"/>
</dbReference>
<proteinExistence type="predicted"/>
<sequence length="13" mass="1526">MKVEGFQKIKSCQ</sequence>
<reference evidence="1 2" key="1">
    <citation type="submission" date="2019-01" db="EMBL/GenBank/DDBJ databases">
        <authorList>
            <person name="Sayadi A."/>
        </authorList>
    </citation>
    <scope>NUCLEOTIDE SEQUENCE [LARGE SCALE GENOMIC DNA]</scope>
</reference>
<dbReference type="EMBL" id="CAACVG010008099">
    <property type="protein sequence ID" value="VEN48429.1"/>
    <property type="molecule type" value="Genomic_DNA"/>
</dbReference>
<organism evidence="1 2">
    <name type="scientific">Callosobruchus maculatus</name>
    <name type="common">Southern cowpea weevil</name>
    <name type="synonym">Pulse bruchid</name>
    <dbReference type="NCBI Taxonomy" id="64391"/>
    <lineage>
        <taxon>Eukaryota</taxon>
        <taxon>Metazoa</taxon>
        <taxon>Ecdysozoa</taxon>
        <taxon>Arthropoda</taxon>
        <taxon>Hexapoda</taxon>
        <taxon>Insecta</taxon>
        <taxon>Pterygota</taxon>
        <taxon>Neoptera</taxon>
        <taxon>Endopterygota</taxon>
        <taxon>Coleoptera</taxon>
        <taxon>Polyphaga</taxon>
        <taxon>Cucujiformia</taxon>
        <taxon>Chrysomeloidea</taxon>
        <taxon>Chrysomelidae</taxon>
        <taxon>Bruchinae</taxon>
        <taxon>Bruchini</taxon>
        <taxon>Callosobruchus</taxon>
    </lineage>
</organism>